<dbReference type="GO" id="GO:0018773">
    <property type="term" value="F:acetylpyruvate hydrolase activity"/>
    <property type="evidence" value="ECO:0007669"/>
    <property type="project" value="TreeGrafter"/>
</dbReference>
<comment type="similarity">
    <text evidence="1">Belongs to the FAH family.</text>
</comment>
<reference evidence="7" key="1">
    <citation type="submission" date="2022-01" db="UniProtKB">
        <authorList>
            <consortium name="EnsemblMetazoa"/>
        </authorList>
    </citation>
    <scope>IDENTIFICATION</scope>
</reference>
<dbReference type="InterPro" id="IPR011234">
    <property type="entry name" value="Fumarylacetoacetase-like_C"/>
</dbReference>
<sequence>MGPTFNVLNFIQNRKKILGARLNYMSVAKEKGIPLPTEPVLFLKPTSSFIQEDKDIEIPPNYEVNHEVELGVIIGKKGKNIPRDEVPNYIGGYCLALDLTAMNKLQEAWKQALPWTMSKSFDTACPVSKAISRECLPCPDKVTLWLKVNGTMKQEGNTSDMVFPISDLVSYISKTITLEPYDVILTGTPAGVGPIKSGDTVCAGLNNLISMKFLVK</sequence>
<dbReference type="PANTHER" id="PTHR11820:SF7">
    <property type="entry name" value="ACYLPYRUVASE FAHD1, MITOCHONDRIAL"/>
    <property type="match status" value="1"/>
</dbReference>
<dbReference type="GO" id="GO:0005739">
    <property type="term" value="C:mitochondrion"/>
    <property type="evidence" value="ECO:0007669"/>
    <property type="project" value="TreeGrafter"/>
</dbReference>
<keyword evidence="2" id="KW-0479">Metal-binding</keyword>
<evidence type="ECO:0000256" key="5">
    <source>
        <dbReference type="ARBA" id="ARBA00044973"/>
    </source>
</evidence>
<dbReference type="Pfam" id="PF01557">
    <property type="entry name" value="FAA_hydrolase"/>
    <property type="match status" value="1"/>
</dbReference>
<proteinExistence type="inferred from homology"/>
<dbReference type="GeneID" id="112127588"/>
<organism evidence="7 8">
    <name type="scientific">Cimex lectularius</name>
    <name type="common">Bed bug</name>
    <name type="synonym">Acanthia lectularia</name>
    <dbReference type="NCBI Taxonomy" id="79782"/>
    <lineage>
        <taxon>Eukaryota</taxon>
        <taxon>Metazoa</taxon>
        <taxon>Ecdysozoa</taxon>
        <taxon>Arthropoda</taxon>
        <taxon>Hexapoda</taxon>
        <taxon>Insecta</taxon>
        <taxon>Pterygota</taxon>
        <taxon>Neoptera</taxon>
        <taxon>Paraneoptera</taxon>
        <taxon>Hemiptera</taxon>
        <taxon>Heteroptera</taxon>
        <taxon>Panheteroptera</taxon>
        <taxon>Cimicomorpha</taxon>
        <taxon>Cimicidae</taxon>
        <taxon>Cimex</taxon>
    </lineage>
</organism>
<dbReference type="SUPFAM" id="SSF56529">
    <property type="entry name" value="FAH"/>
    <property type="match status" value="1"/>
</dbReference>
<name>A0A8I6SML6_CIMLE</name>
<evidence type="ECO:0000313" key="8">
    <source>
        <dbReference type="Proteomes" id="UP000494040"/>
    </source>
</evidence>
<dbReference type="GO" id="GO:0046872">
    <property type="term" value="F:metal ion binding"/>
    <property type="evidence" value="ECO:0007669"/>
    <property type="project" value="UniProtKB-KW"/>
</dbReference>
<dbReference type="EC" id="5.3.2.2" evidence="5"/>
<protein>
    <recommendedName>
        <fullName evidence="5">oxaloacetate tautomerase</fullName>
        <ecNumber evidence="5">5.3.2.2</ecNumber>
    </recommendedName>
    <alternativeName>
        <fullName evidence="3">Fumarylacetoacetate hydrolase domain-containing protein 1</fullName>
    </alternativeName>
</protein>
<evidence type="ECO:0000256" key="4">
    <source>
        <dbReference type="ARBA" id="ARBA00044911"/>
    </source>
</evidence>
<feature type="domain" description="Fumarylacetoacetase-like C-terminal" evidence="6">
    <location>
        <begin position="16"/>
        <end position="211"/>
    </location>
</feature>
<dbReference type="RefSeq" id="XP_024084512.1">
    <property type="nucleotide sequence ID" value="XM_024228744.1"/>
</dbReference>
<evidence type="ECO:0000256" key="3">
    <source>
        <dbReference type="ARBA" id="ARBA00042340"/>
    </source>
</evidence>
<dbReference type="Gene3D" id="3.90.850.10">
    <property type="entry name" value="Fumarylacetoacetase-like, C-terminal domain"/>
    <property type="match status" value="1"/>
</dbReference>
<evidence type="ECO:0000256" key="2">
    <source>
        <dbReference type="ARBA" id="ARBA00022723"/>
    </source>
</evidence>
<dbReference type="InterPro" id="IPR036663">
    <property type="entry name" value="Fumarylacetoacetase_C_sf"/>
</dbReference>
<evidence type="ECO:0000313" key="7">
    <source>
        <dbReference type="EnsemblMetazoa" id="XP_024084512.1"/>
    </source>
</evidence>
<dbReference type="EnsemblMetazoa" id="XM_024228744.1">
    <property type="protein sequence ID" value="XP_024084512.1"/>
    <property type="gene ID" value="LOC112127588"/>
</dbReference>
<dbReference type="PANTHER" id="PTHR11820">
    <property type="entry name" value="ACYLPYRUVASE"/>
    <property type="match status" value="1"/>
</dbReference>
<dbReference type="GO" id="GO:0050163">
    <property type="term" value="F:oxaloacetate tautomerase activity"/>
    <property type="evidence" value="ECO:0007669"/>
    <property type="project" value="UniProtKB-EC"/>
</dbReference>
<dbReference type="Proteomes" id="UP000494040">
    <property type="component" value="Unassembled WGS sequence"/>
</dbReference>
<dbReference type="KEGG" id="clec:112127588"/>
<accession>A0A8I6SML6</accession>
<keyword evidence="8" id="KW-1185">Reference proteome</keyword>
<comment type="catalytic activity">
    <reaction evidence="4">
        <text>oxaloacetate = enol-oxaloacetate</text>
        <dbReference type="Rhea" id="RHEA:16021"/>
        <dbReference type="ChEBI" id="CHEBI:16452"/>
        <dbReference type="ChEBI" id="CHEBI:17479"/>
        <dbReference type="EC" id="5.3.2.2"/>
    </reaction>
    <physiologicalReaction direction="right-to-left" evidence="4">
        <dbReference type="Rhea" id="RHEA:16023"/>
    </physiologicalReaction>
</comment>
<evidence type="ECO:0000259" key="6">
    <source>
        <dbReference type="Pfam" id="PF01557"/>
    </source>
</evidence>
<dbReference type="OrthoDB" id="411064at2759"/>
<evidence type="ECO:0000256" key="1">
    <source>
        <dbReference type="ARBA" id="ARBA00010211"/>
    </source>
</evidence>
<dbReference type="AlphaFoldDB" id="A0A8I6SML6"/>